<feature type="domain" description="Transcription factor TFIIIC triple barrel" evidence="2">
    <location>
        <begin position="49"/>
        <end position="161"/>
    </location>
</feature>
<feature type="compositionally biased region" description="Polar residues" evidence="1">
    <location>
        <begin position="274"/>
        <end position="292"/>
    </location>
</feature>
<proteinExistence type="predicted"/>
<evidence type="ECO:0000313" key="4">
    <source>
        <dbReference type="Proteomes" id="UP000827284"/>
    </source>
</evidence>
<sequence length="329" mass="35935">MTEPEATDETTYLSNAPDEIEAQFRDENAMDIEPLDDSESQSQDFEWVEESEYIILDFGGAGMVGKDMIDHAKAGYSLVGMHTPSPYFRAGGRIFRGFYDENAFTEDMLFDMTARKLPTTEGDAEKTGEELEEDDIEEVYSEGLDLVGIVTKRVIFEPVDLLPRLENEPILAEGQDPDEPQIFNPTPDDDDDEEERGEREHGLVSIKRAAMYAAGVKKVSSVAAKPSTARGAKQASQKGKATSSKLSLLQSTAPDAVAQKIAATRPRKKAIEATGSSSSATDTMETSLSISVLESLPDRILDTQTMGEPVTSSSRSKNAQTPDNDMDLS</sequence>
<dbReference type="Proteomes" id="UP000827284">
    <property type="component" value="Unassembled WGS sequence"/>
</dbReference>
<feature type="region of interest" description="Disordered" evidence="1">
    <location>
        <begin position="171"/>
        <end position="204"/>
    </location>
</feature>
<evidence type="ECO:0000313" key="3">
    <source>
        <dbReference type="EMBL" id="GJJ79022.1"/>
    </source>
</evidence>
<dbReference type="InterPro" id="IPR019481">
    <property type="entry name" value="TFIIIC_triple_barrel"/>
</dbReference>
<evidence type="ECO:0000259" key="2">
    <source>
        <dbReference type="Pfam" id="PF10419"/>
    </source>
</evidence>
<dbReference type="EMBL" id="BQFW01000015">
    <property type="protein sequence ID" value="GJJ79022.1"/>
    <property type="molecule type" value="Genomic_DNA"/>
</dbReference>
<feature type="compositionally biased region" description="Polar residues" evidence="1">
    <location>
        <begin position="234"/>
        <end position="253"/>
    </location>
</feature>
<gene>
    <name evidence="3" type="ORF">EMPS_11381</name>
</gene>
<accession>A0A9P3HN95</accession>
<organism evidence="3 4">
    <name type="scientific">Entomortierella parvispora</name>
    <dbReference type="NCBI Taxonomy" id="205924"/>
    <lineage>
        <taxon>Eukaryota</taxon>
        <taxon>Fungi</taxon>
        <taxon>Fungi incertae sedis</taxon>
        <taxon>Mucoromycota</taxon>
        <taxon>Mortierellomycotina</taxon>
        <taxon>Mortierellomycetes</taxon>
        <taxon>Mortierellales</taxon>
        <taxon>Mortierellaceae</taxon>
        <taxon>Entomortierella</taxon>
    </lineage>
</organism>
<evidence type="ECO:0000256" key="1">
    <source>
        <dbReference type="SAM" id="MobiDB-lite"/>
    </source>
</evidence>
<dbReference type="Gene3D" id="2.60.40.4370">
    <property type="match status" value="1"/>
</dbReference>
<name>A0A9P3HN95_9FUNG</name>
<feature type="region of interest" description="Disordered" evidence="1">
    <location>
        <begin position="221"/>
        <end position="329"/>
    </location>
</feature>
<dbReference type="AlphaFoldDB" id="A0A9P3HN95"/>
<feature type="compositionally biased region" description="Polar residues" evidence="1">
    <location>
        <begin position="302"/>
        <end position="323"/>
    </location>
</feature>
<protein>
    <recommendedName>
        <fullName evidence="2">Transcription factor TFIIIC triple barrel domain-containing protein</fullName>
    </recommendedName>
</protein>
<dbReference type="OrthoDB" id="1877767at2759"/>
<comment type="caution">
    <text evidence="3">The sequence shown here is derived from an EMBL/GenBank/DDBJ whole genome shotgun (WGS) entry which is preliminary data.</text>
</comment>
<keyword evidence="4" id="KW-1185">Reference proteome</keyword>
<reference evidence="3" key="2">
    <citation type="journal article" date="2022" name="Microbiol. Resour. Announc.">
        <title>Whole-Genome Sequence of Entomortierella parvispora E1425, a Mucoromycotan Fungus Associated with Burkholderiaceae-Related Endosymbiotic Bacteria.</title>
        <authorList>
            <person name="Herlambang A."/>
            <person name="Guo Y."/>
            <person name="Takashima Y."/>
            <person name="Narisawa K."/>
            <person name="Ohta H."/>
            <person name="Nishizawa T."/>
        </authorList>
    </citation>
    <scope>NUCLEOTIDE SEQUENCE</scope>
    <source>
        <strain evidence="3">E1425</strain>
    </source>
</reference>
<reference evidence="3" key="1">
    <citation type="submission" date="2021-11" db="EMBL/GenBank/DDBJ databases">
        <authorList>
            <person name="Herlambang A."/>
            <person name="Guo Y."/>
            <person name="Takashima Y."/>
            <person name="Nishizawa T."/>
        </authorList>
    </citation>
    <scope>NUCLEOTIDE SEQUENCE</scope>
    <source>
        <strain evidence="3">E1425</strain>
    </source>
</reference>
<dbReference type="Pfam" id="PF10419">
    <property type="entry name" value="TFIIIC_sub6"/>
    <property type="match status" value="1"/>
</dbReference>